<dbReference type="CDD" id="cd00130">
    <property type="entry name" value="PAS"/>
    <property type="match status" value="1"/>
</dbReference>
<dbReference type="InterPro" id="IPR013767">
    <property type="entry name" value="PAS_fold"/>
</dbReference>
<keyword evidence="3" id="KW-1185">Reference proteome</keyword>
<feature type="domain" description="PAS" evidence="1">
    <location>
        <begin position="89"/>
        <end position="127"/>
    </location>
</feature>
<dbReference type="InterPro" id="IPR000014">
    <property type="entry name" value="PAS"/>
</dbReference>
<accession>A0ABV1VZN7</accession>
<dbReference type="PROSITE" id="PS50112">
    <property type="entry name" value="PAS"/>
    <property type="match status" value="1"/>
</dbReference>
<proteinExistence type="predicted"/>
<feature type="non-terminal residue" evidence="2">
    <location>
        <position position="1"/>
    </location>
</feature>
<comment type="caution">
    <text evidence="2">The sequence shown here is derived from an EMBL/GenBank/DDBJ whole genome shotgun (WGS) entry which is preliminary data.</text>
</comment>
<evidence type="ECO:0000313" key="3">
    <source>
        <dbReference type="Proteomes" id="UP001458415"/>
    </source>
</evidence>
<protein>
    <submittedName>
        <fullName evidence="2">PAS domain S-box protein</fullName>
    </submittedName>
</protein>
<dbReference type="EMBL" id="JBEPCU010000120">
    <property type="protein sequence ID" value="MER6977396.1"/>
    <property type="molecule type" value="Genomic_DNA"/>
</dbReference>
<dbReference type="Pfam" id="PF00989">
    <property type="entry name" value="PAS"/>
    <property type="match status" value="1"/>
</dbReference>
<gene>
    <name evidence="2" type="ORF">ABT317_10330</name>
</gene>
<reference evidence="2 3" key="1">
    <citation type="submission" date="2024-06" db="EMBL/GenBank/DDBJ databases">
        <title>The Natural Products Discovery Center: Release of the First 8490 Sequenced Strains for Exploring Actinobacteria Biosynthetic Diversity.</title>
        <authorList>
            <person name="Kalkreuter E."/>
            <person name="Kautsar S.A."/>
            <person name="Yang D."/>
            <person name="Bader C.D."/>
            <person name="Teijaro C.N."/>
            <person name="Fluegel L."/>
            <person name="Davis C.M."/>
            <person name="Simpson J.R."/>
            <person name="Lauterbach L."/>
            <person name="Steele A.D."/>
            <person name="Gui C."/>
            <person name="Meng S."/>
            <person name="Li G."/>
            <person name="Viehrig K."/>
            <person name="Ye F."/>
            <person name="Su P."/>
            <person name="Kiefer A.F."/>
            <person name="Nichols A."/>
            <person name="Cepeda A.J."/>
            <person name="Yan W."/>
            <person name="Fan B."/>
            <person name="Jiang Y."/>
            <person name="Adhikari A."/>
            <person name="Zheng C.-J."/>
            <person name="Schuster L."/>
            <person name="Cowan T.M."/>
            <person name="Smanski M.J."/>
            <person name="Chevrette M.G."/>
            <person name="De Carvalho L.P.S."/>
            <person name="Shen B."/>
        </authorList>
    </citation>
    <scope>NUCLEOTIDE SEQUENCE [LARGE SCALE GENOMIC DNA]</scope>
    <source>
        <strain evidence="2 3">NPDC000634</strain>
    </source>
</reference>
<dbReference type="SUPFAM" id="SSF55785">
    <property type="entry name" value="PYP-like sensor domain (PAS domain)"/>
    <property type="match status" value="1"/>
</dbReference>
<dbReference type="NCBIfam" id="TIGR00229">
    <property type="entry name" value="sensory_box"/>
    <property type="match status" value="1"/>
</dbReference>
<dbReference type="InterPro" id="IPR035965">
    <property type="entry name" value="PAS-like_dom_sf"/>
</dbReference>
<evidence type="ECO:0000313" key="2">
    <source>
        <dbReference type="EMBL" id="MER6977396.1"/>
    </source>
</evidence>
<evidence type="ECO:0000259" key="1">
    <source>
        <dbReference type="PROSITE" id="PS50112"/>
    </source>
</evidence>
<dbReference type="Gene3D" id="3.30.450.20">
    <property type="entry name" value="PAS domain"/>
    <property type="match status" value="1"/>
</dbReference>
<dbReference type="SMART" id="SM00091">
    <property type="entry name" value="PAS"/>
    <property type="match status" value="1"/>
</dbReference>
<dbReference type="Proteomes" id="UP001458415">
    <property type="component" value="Unassembled WGS sequence"/>
</dbReference>
<name>A0ABV1VZN7_9ACTN</name>
<organism evidence="2 3">
    <name type="scientific">Streptomyces carpinensis</name>
    <dbReference type="NCBI Taxonomy" id="66369"/>
    <lineage>
        <taxon>Bacteria</taxon>
        <taxon>Bacillati</taxon>
        <taxon>Actinomycetota</taxon>
        <taxon>Actinomycetes</taxon>
        <taxon>Kitasatosporales</taxon>
        <taxon>Streptomycetaceae</taxon>
        <taxon>Streptomyces</taxon>
    </lineage>
</organism>
<sequence length="196" mass="20737">GGLSPMLTRLAAEKASGVLVRERGTLYLAEGRVVHAESPLAPGLDTLLTAYGTLTAEAWTAATKEDDAEPAIPAVWDPSALHAGGVPCVAADDGNRILAVNRAAAALLGWDADVLVGRRLTVLIPPEWRERHVAGFTSLLLTGESRILGRPVRVEALHRDGHTIPVDLLIHAQEAREGRTVFVAELSVPEQRAGSA</sequence>